<organism evidence="4 5">
    <name type="scientific">Alosa alosa</name>
    <name type="common">allis shad</name>
    <dbReference type="NCBI Taxonomy" id="278164"/>
    <lineage>
        <taxon>Eukaryota</taxon>
        <taxon>Metazoa</taxon>
        <taxon>Chordata</taxon>
        <taxon>Craniata</taxon>
        <taxon>Vertebrata</taxon>
        <taxon>Euteleostomi</taxon>
        <taxon>Actinopterygii</taxon>
        <taxon>Neopterygii</taxon>
        <taxon>Teleostei</taxon>
        <taxon>Clupei</taxon>
        <taxon>Clupeiformes</taxon>
        <taxon>Clupeoidei</taxon>
        <taxon>Clupeidae</taxon>
        <taxon>Alosa</taxon>
    </lineage>
</organism>
<reference evidence="4" key="1">
    <citation type="submission" date="2020-10" db="EMBL/GenBank/DDBJ databases">
        <title>Chromosome-scale genome assembly of the Allis shad, Alosa alosa.</title>
        <authorList>
            <person name="Margot Z."/>
            <person name="Christophe K."/>
            <person name="Cabau C."/>
            <person name="Louis A."/>
            <person name="Berthelot C."/>
            <person name="Parey E."/>
            <person name="Roest Crollius H."/>
            <person name="Montfort J."/>
            <person name="Robinson-Rechavi M."/>
            <person name="Bucao C."/>
            <person name="Bouchez O."/>
            <person name="Gislard M."/>
            <person name="Lluch J."/>
            <person name="Milhes M."/>
            <person name="Lampietro C."/>
            <person name="Lopez Roques C."/>
            <person name="Donnadieu C."/>
            <person name="Braasch I."/>
            <person name="Desvignes T."/>
            <person name="Postlethwait J."/>
            <person name="Bobe J."/>
            <person name="Guiguen Y."/>
        </authorList>
    </citation>
    <scope>NUCLEOTIDE SEQUENCE</scope>
    <source>
        <strain evidence="4">M-15738</strain>
        <tissue evidence="4">Blood</tissue>
    </source>
</reference>
<feature type="domain" description="C-type lectin" evidence="3">
    <location>
        <begin position="76"/>
        <end position="138"/>
    </location>
</feature>
<dbReference type="SUPFAM" id="SSF56436">
    <property type="entry name" value="C-type lectin-like"/>
    <property type="match status" value="1"/>
</dbReference>
<dbReference type="InterPro" id="IPR050828">
    <property type="entry name" value="C-type_lectin/matrix_domain"/>
</dbReference>
<evidence type="ECO:0000256" key="1">
    <source>
        <dbReference type="ARBA" id="ARBA00004401"/>
    </source>
</evidence>
<evidence type="ECO:0000313" key="4">
    <source>
        <dbReference type="EMBL" id="KAG5264564.1"/>
    </source>
</evidence>
<dbReference type="Proteomes" id="UP000823561">
    <property type="component" value="Chromosome 20"/>
</dbReference>
<comment type="subcellular location">
    <subcellularLocation>
        <location evidence="1">Cell membrane</location>
        <topology evidence="1">Single-pass type II membrane protein</topology>
    </subcellularLocation>
</comment>
<accession>A0AAV6FPZ1</accession>
<dbReference type="Pfam" id="PF00059">
    <property type="entry name" value="Lectin_C"/>
    <property type="match status" value="1"/>
</dbReference>
<name>A0AAV6FPZ1_9TELE</name>
<feature type="transmembrane region" description="Helical" evidence="2">
    <location>
        <begin position="37"/>
        <end position="58"/>
    </location>
</feature>
<keyword evidence="2" id="KW-0812">Transmembrane</keyword>
<dbReference type="InterPro" id="IPR016186">
    <property type="entry name" value="C-type_lectin-like/link_sf"/>
</dbReference>
<dbReference type="AlphaFoldDB" id="A0AAV6FPZ1"/>
<evidence type="ECO:0000259" key="3">
    <source>
        <dbReference type="PROSITE" id="PS50041"/>
    </source>
</evidence>
<dbReference type="PANTHER" id="PTHR45710">
    <property type="entry name" value="C-TYPE LECTIN DOMAIN-CONTAINING PROTEIN 180"/>
    <property type="match status" value="1"/>
</dbReference>
<protein>
    <recommendedName>
        <fullName evidence="3">C-type lectin domain-containing protein</fullName>
    </recommendedName>
</protein>
<comment type="caution">
    <text evidence="4">The sequence shown here is derived from an EMBL/GenBank/DDBJ whole genome shotgun (WGS) entry which is preliminary data.</text>
</comment>
<evidence type="ECO:0000313" key="5">
    <source>
        <dbReference type="Proteomes" id="UP000823561"/>
    </source>
</evidence>
<dbReference type="GO" id="GO:0005886">
    <property type="term" value="C:plasma membrane"/>
    <property type="evidence" value="ECO:0007669"/>
    <property type="project" value="UniProtKB-SubCell"/>
</dbReference>
<keyword evidence="2" id="KW-1133">Transmembrane helix</keyword>
<dbReference type="PANTHER" id="PTHR45710:SF26">
    <property type="entry name" value="RH26557P"/>
    <property type="match status" value="1"/>
</dbReference>
<dbReference type="InterPro" id="IPR016187">
    <property type="entry name" value="CTDL_fold"/>
</dbReference>
<keyword evidence="5" id="KW-1185">Reference proteome</keyword>
<gene>
    <name evidence="4" type="ORF">AALO_G00255590</name>
</gene>
<sequence>MHHNFASSRTHQHQTNEELQTAEELCCYHGTRSNVKLVLPVLISGLLLLTVVITARVVDSSTEHQSGKCEHDWEPHGKQCYFFSKRALNWSQSLEECTRMRSHLVIIDNEDEQIFLMGEIKQKMQHAEDKFWIGLNDI</sequence>
<keyword evidence="2" id="KW-0472">Membrane</keyword>
<proteinExistence type="predicted"/>
<dbReference type="InterPro" id="IPR001304">
    <property type="entry name" value="C-type_lectin-like"/>
</dbReference>
<dbReference type="Gene3D" id="3.10.100.10">
    <property type="entry name" value="Mannose-Binding Protein A, subunit A"/>
    <property type="match status" value="1"/>
</dbReference>
<dbReference type="PROSITE" id="PS50041">
    <property type="entry name" value="C_TYPE_LECTIN_2"/>
    <property type="match status" value="1"/>
</dbReference>
<evidence type="ECO:0000256" key="2">
    <source>
        <dbReference type="SAM" id="Phobius"/>
    </source>
</evidence>
<dbReference type="EMBL" id="JADWDJ010000020">
    <property type="protein sequence ID" value="KAG5264564.1"/>
    <property type="molecule type" value="Genomic_DNA"/>
</dbReference>